<dbReference type="EMBL" id="JABTTQ020000117">
    <property type="protein sequence ID" value="KAK6141549.1"/>
    <property type="molecule type" value="Genomic_DNA"/>
</dbReference>
<accession>A0ABR0W3K1</accession>
<name>A0ABR0W3K1_REHGL</name>
<dbReference type="PANTHER" id="PTHR13683">
    <property type="entry name" value="ASPARTYL PROTEASES"/>
    <property type="match status" value="1"/>
</dbReference>
<evidence type="ECO:0000313" key="4">
    <source>
        <dbReference type="Proteomes" id="UP001318860"/>
    </source>
</evidence>
<evidence type="ECO:0000256" key="1">
    <source>
        <dbReference type="ARBA" id="ARBA00007447"/>
    </source>
</evidence>
<keyword evidence="4" id="KW-1185">Reference proteome</keyword>
<feature type="domain" description="Peptidase A1" evidence="2">
    <location>
        <begin position="1"/>
        <end position="151"/>
    </location>
</feature>
<proteinExistence type="inferred from homology"/>
<dbReference type="PROSITE" id="PS51767">
    <property type="entry name" value="PEPTIDASE_A1"/>
    <property type="match status" value="1"/>
</dbReference>
<dbReference type="SUPFAM" id="SSF50630">
    <property type="entry name" value="Acid proteases"/>
    <property type="match status" value="1"/>
</dbReference>
<dbReference type="InterPro" id="IPR001461">
    <property type="entry name" value="Aspartic_peptidase_A1"/>
</dbReference>
<evidence type="ECO:0000259" key="2">
    <source>
        <dbReference type="PROSITE" id="PS51767"/>
    </source>
</evidence>
<comment type="similarity">
    <text evidence="1">Belongs to the peptidase A1 family.</text>
</comment>
<organism evidence="3 4">
    <name type="scientific">Rehmannia glutinosa</name>
    <name type="common">Chinese foxglove</name>
    <dbReference type="NCBI Taxonomy" id="99300"/>
    <lineage>
        <taxon>Eukaryota</taxon>
        <taxon>Viridiplantae</taxon>
        <taxon>Streptophyta</taxon>
        <taxon>Embryophyta</taxon>
        <taxon>Tracheophyta</taxon>
        <taxon>Spermatophyta</taxon>
        <taxon>Magnoliopsida</taxon>
        <taxon>eudicotyledons</taxon>
        <taxon>Gunneridae</taxon>
        <taxon>Pentapetalae</taxon>
        <taxon>asterids</taxon>
        <taxon>lamiids</taxon>
        <taxon>Lamiales</taxon>
        <taxon>Orobanchaceae</taxon>
        <taxon>Rehmannieae</taxon>
        <taxon>Rehmannia</taxon>
    </lineage>
</organism>
<dbReference type="PANTHER" id="PTHR13683:SF750">
    <property type="entry name" value="ASPARTYL PROTEASE AED1"/>
    <property type="match status" value="1"/>
</dbReference>
<sequence length="156" mass="16693">MPRATGATTASSSSLQGTSFYFIDIIYISVGGRQLSIGQSVFQTAGTIIDSGTVITRLFFGVHRDERRVSDDERVPDKYTNITIPTISFTFGGNLKVDLDLSEIFVAVNSTIACLAFAGNRDASDVGIFGNTQQKTLEVVYDVVGGKLGFDTSGCN</sequence>
<dbReference type="InterPro" id="IPR033121">
    <property type="entry name" value="PEPTIDASE_A1"/>
</dbReference>
<gene>
    <name evidence="3" type="ORF">DH2020_024709</name>
</gene>
<reference evidence="3 4" key="1">
    <citation type="journal article" date="2021" name="Comput. Struct. Biotechnol. J.">
        <title>De novo genome assembly of the potent medicinal plant Rehmannia glutinosa using nanopore technology.</title>
        <authorList>
            <person name="Ma L."/>
            <person name="Dong C."/>
            <person name="Song C."/>
            <person name="Wang X."/>
            <person name="Zheng X."/>
            <person name="Niu Y."/>
            <person name="Chen S."/>
            <person name="Feng W."/>
        </authorList>
    </citation>
    <scope>NUCLEOTIDE SEQUENCE [LARGE SCALE GENOMIC DNA]</scope>
    <source>
        <strain evidence="3">DH-2019</strain>
    </source>
</reference>
<protein>
    <recommendedName>
        <fullName evidence="2">Peptidase A1 domain-containing protein</fullName>
    </recommendedName>
</protein>
<dbReference type="Gene3D" id="2.40.70.10">
    <property type="entry name" value="Acid Proteases"/>
    <property type="match status" value="2"/>
</dbReference>
<dbReference type="Proteomes" id="UP001318860">
    <property type="component" value="Unassembled WGS sequence"/>
</dbReference>
<comment type="caution">
    <text evidence="3">The sequence shown here is derived from an EMBL/GenBank/DDBJ whole genome shotgun (WGS) entry which is preliminary data.</text>
</comment>
<evidence type="ECO:0000313" key="3">
    <source>
        <dbReference type="EMBL" id="KAK6141549.1"/>
    </source>
</evidence>
<dbReference type="InterPro" id="IPR021109">
    <property type="entry name" value="Peptidase_aspartic_dom_sf"/>
</dbReference>
<dbReference type="Pfam" id="PF14541">
    <property type="entry name" value="TAXi_C"/>
    <property type="match status" value="1"/>
</dbReference>
<dbReference type="InterPro" id="IPR032799">
    <property type="entry name" value="TAXi_C"/>
</dbReference>